<name>A0A4P9YDX1_ROZAC</name>
<dbReference type="SUPFAM" id="SSF51905">
    <property type="entry name" value="FAD/NAD(P)-binding domain"/>
    <property type="match status" value="1"/>
</dbReference>
<dbReference type="AlphaFoldDB" id="A0A4P9YDX1"/>
<sequence>MGPGSTHLGTEKRSYYESFSSSYKHIHSAGTEAAFNNRGYIEGAIESGKRVAKAINASLKHSGTPFMELPQPIIDDTPGNVSRPKIEKKKSKENRNRLNKTAIGAAVFDIYYNNIETKMKYNNHFFCKFI</sequence>
<dbReference type="Proteomes" id="UP000281549">
    <property type="component" value="Unassembled WGS sequence"/>
</dbReference>
<evidence type="ECO:0000313" key="2">
    <source>
        <dbReference type="EMBL" id="RKP17335.1"/>
    </source>
</evidence>
<proteinExistence type="predicted"/>
<dbReference type="Gene3D" id="3.50.50.60">
    <property type="entry name" value="FAD/NAD(P)-binding domain"/>
    <property type="match status" value="1"/>
</dbReference>
<reference evidence="3" key="1">
    <citation type="journal article" date="2018" name="Nat. Microbiol.">
        <title>Leveraging single-cell genomics to expand the fungal tree of life.</title>
        <authorList>
            <person name="Ahrendt S.R."/>
            <person name="Quandt C.A."/>
            <person name="Ciobanu D."/>
            <person name="Clum A."/>
            <person name="Salamov A."/>
            <person name="Andreopoulos B."/>
            <person name="Cheng J.F."/>
            <person name="Woyke T."/>
            <person name="Pelin A."/>
            <person name="Henrissat B."/>
            <person name="Reynolds N.K."/>
            <person name="Benny G.L."/>
            <person name="Smith M.E."/>
            <person name="James T.Y."/>
            <person name="Grigoriev I.V."/>
        </authorList>
    </citation>
    <scope>NUCLEOTIDE SEQUENCE [LARGE SCALE GENOMIC DNA]</scope>
    <source>
        <strain evidence="3">CSF55</strain>
    </source>
</reference>
<organism evidence="2 3">
    <name type="scientific">Rozella allomycis (strain CSF55)</name>
    <dbReference type="NCBI Taxonomy" id="988480"/>
    <lineage>
        <taxon>Eukaryota</taxon>
        <taxon>Fungi</taxon>
        <taxon>Fungi incertae sedis</taxon>
        <taxon>Cryptomycota</taxon>
        <taxon>Cryptomycota incertae sedis</taxon>
        <taxon>Rozella</taxon>
    </lineage>
</organism>
<protein>
    <recommendedName>
        <fullName evidence="4">Amine oxidase domain-containing protein</fullName>
    </recommendedName>
</protein>
<evidence type="ECO:0000313" key="3">
    <source>
        <dbReference type="Proteomes" id="UP000281549"/>
    </source>
</evidence>
<accession>A0A4P9YDX1</accession>
<gene>
    <name evidence="2" type="ORF">ROZALSC1DRAFT_24311</name>
</gene>
<dbReference type="InterPro" id="IPR036188">
    <property type="entry name" value="FAD/NAD-bd_sf"/>
</dbReference>
<evidence type="ECO:0008006" key="4">
    <source>
        <dbReference type="Google" id="ProtNLM"/>
    </source>
</evidence>
<dbReference type="EMBL" id="ML005894">
    <property type="protein sequence ID" value="RKP17335.1"/>
    <property type="molecule type" value="Genomic_DNA"/>
</dbReference>
<evidence type="ECO:0000256" key="1">
    <source>
        <dbReference type="SAM" id="MobiDB-lite"/>
    </source>
</evidence>
<feature type="region of interest" description="Disordered" evidence="1">
    <location>
        <begin position="68"/>
        <end position="95"/>
    </location>
</feature>